<dbReference type="EMBL" id="KN825358">
    <property type="protein sequence ID" value="KIK91703.1"/>
    <property type="molecule type" value="Genomic_DNA"/>
</dbReference>
<proteinExistence type="predicted"/>
<reference evidence="1 2" key="1">
    <citation type="submission" date="2014-04" db="EMBL/GenBank/DDBJ databases">
        <authorList>
            <consortium name="DOE Joint Genome Institute"/>
            <person name="Kuo A."/>
            <person name="Kohler A."/>
            <person name="Jargeat P."/>
            <person name="Nagy L.G."/>
            <person name="Floudas D."/>
            <person name="Copeland A."/>
            <person name="Barry K.W."/>
            <person name="Cichocki N."/>
            <person name="Veneault-Fourrey C."/>
            <person name="LaButti K."/>
            <person name="Lindquist E.A."/>
            <person name="Lipzen A."/>
            <person name="Lundell T."/>
            <person name="Morin E."/>
            <person name="Murat C."/>
            <person name="Sun H."/>
            <person name="Tunlid A."/>
            <person name="Henrissat B."/>
            <person name="Grigoriev I.V."/>
            <person name="Hibbett D.S."/>
            <person name="Martin F."/>
            <person name="Nordberg H.P."/>
            <person name="Cantor M.N."/>
            <person name="Hua S.X."/>
        </authorList>
    </citation>
    <scope>NUCLEOTIDE SEQUENCE [LARGE SCALE GENOMIC DNA]</scope>
    <source>
        <strain evidence="1 2">Ve08.2h10</strain>
    </source>
</reference>
<feature type="non-terminal residue" evidence="1">
    <location>
        <position position="189"/>
    </location>
</feature>
<dbReference type="InParanoid" id="A0A0D0DKH2"/>
<reference evidence="2" key="2">
    <citation type="submission" date="2015-01" db="EMBL/GenBank/DDBJ databases">
        <title>Evolutionary Origins and Diversification of the Mycorrhizal Mutualists.</title>
        <authorList>
            <consortium name="DOE Joint Genome Institute"/>
            <consortium name="Mycorrhizal Genomics Consortium"/>
            <person name="Kohler A."/>
            <person name="Kuo A."/>
            <person name="Nagy L.G."/>
            <person name="Floudas D."/>
            <person name="Copeland A."/>
            <person name="Barry K.W."/>
            <person name="Cichocki N."/>
            <person name="Veneault-Fourrey C."/>
            <person name="LaButti K."/>
            <person name="Lindquist E.A."/>
            <person name="Lipzen A."/>
            <person name="Lundell T."/>
            <person name="Morin E."/>
            <person name="Murat C."/>
            <person name="Riley R."/>
            <person name="Ohm R."/>
            <person name="Sun H."/>
            <person name="Tunlid A."/>
            <person name="Henrissat B."/>
            <person name="Grigoriev I.V."/>
            <person name="Hibbett D.S."/>
            <person name="Martin F."/>
        </authorList>
    </citation>
    <scope>NUCLEOTIDE SEQUENCE [LARGE SCALE GENOMIC DNA]</scope>
    <source>
        <strain evidence="2">Ve08.2h10</strain>
    </source>
</reference>
<dbReference type="AlphaFoldDB" id="A0A0D0DKH2"/>
<dbReference type="Proteomes" id="UP000054538">
    <property type="component" value="Unassembled WGS sequence"/>
</dbReference>
<name>A0A0D0DKH2_9AGAM</name>
<accession>A0A0D0DKH2</accession>
<evidence type="ECO:0000313" key="2">
    <source>
        <dbReference type="Proteomes" id="UP000054538"/>
    </source>
</evidence>
<protein>
    <recommendedName>
        <fullName evidence="3">Myb/SANT-like domain-containing protein</fullName>
    </recommendedName>
</protein>
<evidence type="ECO:0008006" key="3">
    <source>
        <dbReference type="Google" id="ProtNLM"/>
    </source>
</evidence>
<evidence type="ECO:0000313" key="1">
    <source>
        <dbReference type="EMBL" id="KIK91703.1"/>
    </source>
</evidence>
<gene>
    <name evidence="1" type="ORF">PAXRUDRAFT_148901</name>
</gene>
<dbReference type="OrthoDB" id="2690769at2759"/>
<sequence>ARWTPVEVTKLVDYLYEHCAEHADAGNFKDPTYNAATVHIKPHFNNVDAVKTGRMVAYKWGTVLIYQLKAIYNTIESYCSVKSGFHWDNKNGANIQGADVVDVWDRYENAAMRPFQDNRWEHYDKISEIFPSGGATGGMAFNATTSSVPSNATSESMASDMQTVSMATKTSTTTRNIVSPTTVFHCDCC</sequence>
<keyword evidence="2" id="KW-1185">Reference proteome</keyword>
<organism evidence="1 2">
    <name type="scientific">Paxillus rubicundulus Ve08.2h10</name>
    <dbReference type="NCBI Taxonomy" id="930991"/>
    <lineage>
        <taxon>Eukaryota</taxon>
        <taxon>Fungi</taxon>
        <taxon>Dikarya</taxon>
        <taxon>Basidiomycota</taxon>
        <taxon>Agaricomycotina</taxon>
        <taxon>Agaricomycetes</taxon>
        <taxon>Agaricomycetidae</taxon>
        <taxon>Boletales</taxon>
        <taxon>Paxilineae</taxon>
        <taxon>Paxillaceae</taxon>
        <taxon>Paxillus</taxon>
    </lineage>
</organism>
<dbReference type="HOGENOM" id="CLU_082499_5_1_1"/>